<accession>A0A6N4A3I2</accession>
<reference evidence="2 3" key="1">
    <citation type="journal article" date="2016" name="BMC Genomics">
        <title>Consensus pan-genome assembly of the specialised wine bacterium Oenococcus oeni.</title>
        <authorList>
            <person name="Sternes P.R."/>
            <person name="Borneman A.R."/>
        </authorList>
    </citation>
    <scope>NUCLEOTIDE SEQUENCE [LARGE SCALE GENOMIC DNA]</scope>
    <source>
        <strain evidence="2 3">AWRIB661</strain>
    </source>
</reference>
<evidence type="ECO:0000313" key="2">
    <source>
        <dbReference type="EMBL" id="OIM21582.1"/>
    </source>
</evidence>
<evidence type="ECO:0000256" key="1">
    <source>
        <dbReference type="SAM" id="Phobius"/>
    </source>
</evidence>
<organism evidence="2 3">
    <name type="scientific">Oenococcus oeni</name>
    <name type="common">Leuconostoc oenos</name>
    <dbReference type="NCBI Taxonomy" id="1247"/>
    <lineage>
        <taxon>Bacteria</taxon>
        <taxon>Bacillati</taxon>
        <taxon>Bacillota</taxon>
        <taxon>Bacilli</taxon>
        <taxon>Lactobacillales</taxon>
        <taxon>Lactobacillaceae</taxon>
        <taxon>Oenococcus</taxon>
    </lineage>
</organism>
<keyword evidence="1" id="KW-0812">Transmembrane</keyword>
<proteinExistence type="predicted"/>
<keyword evidence="1" id="KW-0472">Membrane</keyword>
<dbReference type="Proteomes" id="UP000181728">
    <property type="component" value="Unassembled WGS sequence"/>
</dbReference>
<dbReference type="EMBL" id="MLOK01000030">
    <property type="protein sequence ID" value="OIM21582.1"/>
    <property type="molecule type" value="Genomic_DNA"/>
</dbReference>
<feature type="transmembrane region" description="Helical" evidence="1">
    <location>
        <begin position="7"/>
        <end position="28"/>
    </location>
</feature>
<sequence>MKKSYKYFLRLLILIIVLGSLSWIGIIFNQQLTMQSKINLKIKNNLSYKKSQKSSYGETDLKTLKSISYDIFWKKITIKIKNGLVQESAAKRKKVILAGENIVAKSISKYNKQQHLKSWNWYRSTNVYSGKEKLASSYVKNNKAYIKWKK</sequence>
<gene>
    <name evidence="2" type="ORF">ATX59_03410</name>
</gene>
<protein>
    <submittedName>
        <fullName evidence="2">Uncharacterized protein</fullName>
    </submittedName>
</protein>
<keyword evidence="1" id="KW-1133">Transmembrane helix</keyword>
<dbReference type="AlphaFoldDB" id="A0A6N4A3I2"/>
<name>A0A6N4A3I2_OENOE</name>
<evidence type="ECO:0000313" key="3">
    <source>
        <dbReference type="Proteomes" id="UP000181728"/>
    </source>
</evidence>
<comment type="caution">
    <text evidence="2">The sequence shown here is derived from an EMBL/GenBank/DDBJ whole genome shotgun (WGS) entry which is preliminary data.</text>
</comment>
<dbReference type="RefSeq" id="WP_071448918.1">
    <property type="nucleotide sequence ID" value="NZ_MLOK01000030.1"/>
</dbReference>